<proteinExistence type="predicted"/>
<accession>A0A931ILB4</accession>
<protein>
    <submittedName>
        <fullName evidence="1">Uncharacterized protein</fullName>
    </submittedName>
</protein>
<sequence>MDASPDLIVAVEAMPSARIDELAESVLARMEQRTRVAPPLHEVWPVVSLRASTFGVGDIYRPASGPAGLNLNAAMSPRFAGTGKFSNGVLRALLYCHGLVIEDPLAAAAEMYQGTAAEARSLGRLALAAAVASTVEIAPLLDQDIIDTYFTATARLTPVRELSAALGTRVISAGIEYPIDELWDSFESQVVSGGLSPSFQQLWRHIREGNRRPPLELVAQAVEDGDGAVVEAFLDIVPTLNGRAVLDDAVDNVAAAVATVEQLGGFYDLLCPSAFFAKLLFLGAPEPADQMRLHELGRVDVPGIGQLLVGDAVRIRRTSDAFALWRDQLSHALGSAHRLRAEQQSAAVVNEAVRDLVAEARGRLHEEARRTRLLNAVNPWLFVTGALTGVVAGSPGGALGSGAAALGGTLAALVQAAFNTRRVPGYLDRHYLVFEPATP</sequence>
<name>A0A931ILB4_9NOCA</name>
<keyword evidence="2" id="KW-1185">Reference proteome</keyword>
<evidence type="ECO:0000313" key="1">
    <source>
        <dbReference type="EMBL" id="MBH0781720.1"/>
    </source>
</evidence>
<organism evidence="1 2">
    <name type="scientific">Nocardia bovistercoris</name>
    <dbReference type="NCBI Taxonomy" id="2785916"/>
    <lineage>
        <taxon>Bacteria</taxon>
        <taxon>Bacillati</taxon>
        <taxon>Actinomycetota</taxon>
        <taxon>Actinomycetes</taxon>
        <taxon>Mycobacteriales</taxon>
        <taxon>Nocardiaceae</taxon>
        <taxon>Nocardia</taxon>
    </lineage>
</organism>
<gene>
    <name evidence="1" type="ORF">IT779_36145</name>
</gene>
<comment type="caution">
    <text evidence="1">The sequence shown here is derived from an EMBL/GenBank/DDBJ whole genome shotgun (WGS) entry which is preliminary data.</text>
</comment>
<evidence type="ECO:0000313" key="2">
    <source>
        <dbReference type="Proteomes" id="UP000655751"/>
    </source>
</evidence>
<dbReference type="AlphaFoldDB" id="A0A931ILB4"/>
<dbReference type="EMBL" id="JADMLG010000028">
    <property type="protein sequence ID" value="MBH0781720.1"/>
    <property type="molecule type" value="Genomic_DNA"/>
</dbReference>
<dbReference type="Proteomes" id="UP000655751">
    <property type="component" value="Unassembled WGS sequence"/>
</dbReference>
<dbReference type="RefSeq" id="WP_196154003.1">
    <property type="nucleotide sequence ID" value="NZ_JADMLG010000028.1"/>
</dbReference>
<reference evidence="1" key="1">
    <citation type="submission" date="2020-11" db="EMBL/GenBank/DDBJ databases">
        <title>Nocardia NEAU-351.nov., a novel actinomycete isolated from the cow dung.</title>
        <authorList>
            <person name="Zhang X."/>
        </authorList>
    </citation>
    <scope>NUCLEOTIDE SEQUENCE</scope>
    <source>
        <strain evidence="1">NEAU-351</strain>
    </source>
</reference>